<accession>A0AAV3P5K5</accession>
<evidence type="ECO:0000313" key="2">
    <source>
        <dbReference type="Proteomes" id="UP001454036"/>
    </source>
</evidence>
<keyword evidence="2" id="KW-1185">Reference proteome</keyword>
<sequence>MKKKVGANSTNTVAMIRRIRWSRGRRKTRKLREIMIQVDNVILEEGKVMVLWTRDKLAKWGVVEINECSFCDGAKQADHLLSSVIFQLVCGEMCCRGSKVIKIQGNGALRVSGVVESSRARVFAARWEEL</sequence>
<name>A0AAV3P5K5_LITER</name>
<protein>
    <submittedName>
        <fullName evidence="1">Uncharacterized protein</fullName>
    </submittedName>
</protein>
<dbReference type="EMBL" id="BAABME010016654">
    <property type="protein sequence ID" value="GAA0146880.1"/>
    <property type="molecule type" value="Genomic_DNA"/>
</dbReference>
<dbReference type="Proteomes" id="UP001454036">
    <property type="component" value="Unassembled WGS sequence"/>
</dbReference>
<evidence type="ECO:0000313" key="1">
    <source>
        <dbReference type="EMBL" id="GAA0146880.1"/>
    </source>
</evidence>
<gene>
    <name evidence="1" type="ORF">LIER_36404</name>
</gene>
<reference evidence="1 2" key="1">
    <citation type="submission" date="2024-01" db="EMBL/GenBank/DDBJ databases">
        <title>The complete chloroplast genome sequence of Lithospermum erythrorhizon: insights into the phylogenetic relationship among Boraginaceae species and the maternal lineages of purple gromwells.</title>
        <authorList>
            <person name="Okada T."/>
            <person name="Watanabe K."/>
        </authorList>
    </citation>
    <scope>NUCLEOTIDE SEQUENCE [LARGE SCALE GENOMIC DNA]</scope>
</reference>
<organism evidence="1 2">
    <name type="scientific">Lithospermum erythrorhizon</name>
    <name type="common">Purple gromwell</name>
    <name type="synonym">Lithospermum officinale var. erythrorhizon</name>
    <dbReference type="NCBI Taxonomy" id="34254"/>
    <lineage>
        <taxon>Eukaryota</taxon>
        <taxon>Viridiplantae</taxon>
        <taxon>Streptophyta</taxon>
        <taxon>Embryophyta</taxon>
        <taxon>Tracheophyta</taxon>
        <taxon>Spermatophyta</taxon>
        <taxon>Magnoliopsida</taxon>
        <taxon>eudicotyledons</taxon>
        <taxon>Gunneridae</taxon>
        <taxon>Pentapetalae</taxon>
        <taxon>asterids</taxon>
        <taxon>lamiids</taxon>
        <taxon>Boraginales</taxon>
        <taxon>Boraginaceae</taxon>
        <taxon>Boraginoideae</taxon>
        <taxon>Lithospermeae</taxon>
        <taxon>Lithospermum</taxon>
    </lineage>
</organism>
<comment type="caution">
    <text evidence="1">The sequence shown here is derived from an EMBL/GenBank/DDBJ whole genome shotgun (WGS) entry which is preliminary data.</text>
</comment>
<proteinExistence type="predicted"/>
<dbReference type="AlphaFoldDB" id="A0AAV3P5K5"/>